<keyword evidence="3" id="KW-1185">Reference proteome</keyword>
<dbReference type="AlphaFoldDB" id="A0AAW0D2J4"/>
<dbReference type="EMBL" id="JAYKXP010000024">
    <property type="protein sequence ID" value="KAK7045527.1"/>
    <property type="molecule type" value="Genomic_DNA"/>
</dbReference>
<proteinExistence type="predicted"/>
<feature type="compositionally biased region" description="Basic and acidic residues" evidence="1">
    <location>
        <begin position="45"/>
        <end position="59"/>
    </location>
</feature>
<reference evidence="2 3" key="1">
    <citation type="submission" date="2024-01" db="EMBL/GenBank/DDBJ databases">
        <title>A draft genome for a cacao thread blight-causing isolate of Paramarasmius palmivorus.</title>
        <authorList>
            <person name="Baruah I.K."/>
            <person name="Bukari Y."/>
            <person name="Amoako-Attah I."/>
            <person name="Meinhardt L.W."/>
            <person name="Bailey B.A."/>
            <person name="Cohen S.P."/>
        </authorList>
    </citation>
    <scope>NUCLEOTIDE SEQUENCE [LARGE SCALE GENOMIC DNA]</scope>
    <source>
        <strain evidence="2 3">GH-12</strain>
    </source>
</reference>
<gene>
    <name evidence="2" type="ORF">VNI00_007359</name>
</gene>
<evidence type="ECO:0000313" key="3">
    <source>
        <dbReference type="Proteomes" id="UP001383192"/>
    </source>
</evidence>
<protein>
    <submittedName>
        <fullName evidence="2">Uncharacterized protein</fullName>
    </submittedName>
</protein>
<name>A0AAW0D2J4_9AGAR</name>
<evidence type="ECO:0000313" key="2">
    <source>
        <dbReference type="EMBL" id="KAK7045527.1"/>
    </source>
</evidence>
<sequence length="207" mass="23178">MERISTETSGHWSDVQLGNKARIDEAYASSSLPQQGEGSTNPDVQYDKASHDDLPSRLGLDCRRERKVLPDRVHIHSQYNSYVTINNGDHNRTNNGVGLDRRRRYRNKLGERSRVVQRLRRKRRTRKAPLSARPSLKDLMVIALSVTSLYKSGSFSTILPRKGRSSWVECHSGATSVCRTHAASISMPACALNFTLSGLPSAFQTDP</sequence>
<comment type="caution">
    <text evidence="2">The sequence shown here is derived from an EMBL/GenBank/DDBJ whole genome shotgun (WGS) entry which is preliminary data.</text>
</comment>
<organism evidence="2 3">
    <name type="scientific">Paramarasmius palmivorus</name>
    <dbReference type="NCBI Taxonomy" id="297713"/>
    <lineage>
        <taxon>Eukaryota</taxon>
        <taxon>Fungi</taxon>
        <taxon>Dikarya</taxon>
        <taxon>Basidiomycota</taxon>
        <taxon>Agaricomycotina</taxon>
        <taxon>Agaricomycetes</taxon>
        <taxon>Agaricomycetidae</taxon>
        <taxon>Agaricales</taxon>
        <taxon>Marasmiineae</taxon>
        <taxon>Marasmiaceae</taxon>
        <taxon>Paramarasmius</taxon>
    </lineage>
</organism>
<accession>A0AAW0D2J4</accession>
<feature type="compositionally biased region" description="Polar residues" evidence="1">
    <location>
        <begin position="28"/>
        <end position="43"/>
    </location>
</feature>
<feature type="region of interest" description="Disordered" evidence="1">
    <location>
        <begin position="24"/>
        <end position="59"/>
    </location>
</feature>
<evidence type="ECO:0000256" key="1">
    <source>
        <dbReference type="SAM" id="MobiDB-lite"/>
    </source>
</evidence>
<dbReference type="Proteomes" id="UP001383192">
    <property type="component" value="Unassembled WGS sequence"/>
</dbReference>